<evidence type="ECO:0000256" key="4">
    <source>
        <dbReference type="ARBA" id="ARBA00022729"/>
    </source>
</evidence>
<dbReference type="Pfam" id="PF02225">
    <property type="entry name" value="PA"/>
    <property type="match status" value="1"/>
</dbReference>
<dbReference type="InterPro" id="IPR000209">
    <property type="entry name" value="Peptidase_S8/S53_dom"/>
</dbReference>
<evidence type="ECO:0000259" key="12">
    <source>
        <dbReference type="Pfam" id="PF02225"/>
    </source>
</evidence>
<keyword evidence="6 8" id="KW-0720">Serine protease</keyword>
<evidence type="ECO:0000256" key="9">
    <source>
        <dbReference type="SAM" id="MobiDB-lite"/>
    </source>
</evidence>
<keyword evidence="3 8" id="KW-0645">Protease</keyword>
<dbReference type="Pfam" id="PF00082">
    <property type="entry name" value="Peptidase_S8"/>
    <property type="match status" value="1"/>
</dbReference>
<evidence type="ECO:0000256" key="1">
    <source>
        <dbReference type="ARBA" id="ARBA00011073"/>
    </source>
</evidence>
<organism evidence="13 14">
    <name type="scientific">Nocardioides aurantiacus</name>
    <dbReference type="NCBI Taxonomy" id="86796"/>
    <lineage>
        <taxon>Bacteria</taxon>
        <taxon>Bacillati</taxon>
        <taxon>Actinomycetota</taxon>
        <taxon>Actinomycetes</taxon>
        <taxon>Propionibacteriales</taxon>
        <taxon>Nocardioidaceae</taxon>
        <taxon>Nocardioides</taxon>
    </lineage>
</organism>
<dbReference type="InterPro" id="IPR015500">
    <property type="entry name" value="Peptidase_S8_subtilisin-rel"/>
</dbReference>
<dbReference type="EMBL" id="RKHO01000001">
    <property type="protein sequence ID" value="ROR92964.1"/>
    <property type="molecule type" value="Genomic_DNA"/>
</dbReference>
<comment type="caution">
    <text evidence="13">The sequence shown here is derived from an EMBL/GenBank/DDBJ whole genome shotgun (WGS) entry which is preliminary data.</text>
</comment>
<feature type="chain" id="PRO_5018042928" evidence="10">
    <location>
        <begin position="36"/>
        <end position="749"/>
    </location>
</feature>
<gene>
    <name evidence="13" type="ORF">EDD33_3869</name>
</gene>
<dbReference type="GO" id="GO:0005975">
    <property type="term" value="P:carbohydrate metabolic process"/>
    <property type="evidence" value="ECO:0007669"/>
    <property type="project" value="UniProtKB-ARBA"/>
</dbReference>
<dbReference type="InterPro" id="IPR036852">
    <property type="entry name" value="Peptidase_S8/S53_dom_sf"/>
</dbReference>
<name>A0A3N2D0I5_9ACTN</name>
<reference evidence="13 14" key="1">
    <citation type="submission" date="2018-11" db="EMBL/GenBank/DDBJ databases">
        <title>Sequencing the genomes of 1000 actinobacteria strains.</title>
        <authorList>
            <person name="Klenk H.-P."/>
        </authorList>
    </citation>
    <scope>NUCLEOTIDE SEQUENCE [LARGE SCALE GENOMIC DNA]</scope>
    <source>
        <strain evidence="13 14">DSM 12652</strain>
    </source>
</reference>
<dbReference type="Gene3D" id="3.50.30.30">
    <property type="match status" value="1"/>
</dbReference>
<dbReference type="PROSITE" id="PS51892">
    <property type="entry name" value="SUBTILASE"/>
    <property type="match status" value="1"/>
</dbReference>
<dbReference type="Gene3D" id="3.40.50.200">
    <property type="entry name" value="Peptidase S8/S53 domain"/>
    <property type="match status" value="1"/>
</dbReference>
<keyword evidence="5 8" id="KW-0378">Hydrolase</keyword>
<dbReference type="GO" id="GO:0006508">
    <property type="term" value="P:proteolysis"/>
    <property type="evidence" value="ECO:0007669"/>
    <property type="project" value="UniProtKB-KW"/>
</dbReference>
<protein>
    <submittedName>
        <fullName evidence="13">PA domain-containing protein</fullName>
    </submittedName>
</protein>
<feature type="domain" description="Peptidase S8/S53" evidence="11">
    <location>
        <begin position="188"/>
        <end position="618"/>
    </location>
</feature>
<evidence type="ECO:0000256" key="10">
    <source>
        <dbReference type="SAM" id="SignalP"/>
    </source>
</evidence>
<dbReference type="InterPro" id="IPR045051">
    <property type="entry name" value="SBT"/>
</dbReference>
<feature type="compositionally biased region" description="Polar residues" evidence="9">
    <location>
        <begin position="44"/>
        <end position="61"/>
    </location>
</feature>
<evidence type="ECO:0000256" key="8">
    <source>
        <dbReference type="PROSITE-ProRule" id="PRU01240"/>
    </source>
</evidence>
<dbReference type="SUPFAM" id="SSF52743">
    <property type="entry name" value="Subtilisin-like"/>
    <property type="match status" value="1"/>
</dbReference>
<accession>A0A3N2D0I5</accession>
<keyword evidence="14" id="KW-1185">Reference proteome</keyword>
<dbReference type="PRINTS" id="PR00723">
    <property type="entry name" value="SUBTILISIN"/>
</dbReference>
<evidence type="ECO:0000256" key="5">
    <source>
        <dbReference type="ARBA" id="ARBA00022801"/>
    </source>
</evidence>
<sequence>MNRRTPRQLSAVAAAAVLGLSTAATGVALTGPADAADPAGGSGTTRQATSDVRSSSGADTSTAILRLSRDPVATDPSTAPAAGKGLALGTTKARNVRARLAAQRNDLRAWLRGNAPAATVVGEYDIALNGVAVRLNGTPLATLAGAPGVAQAGYAATYAPSVTDPDLERIDAEAAWAIAEPGAPTRAGEGVRIGIVDTGIDATHPCFRATGYPAQKQLGDTRFTNDKVVVARVFANKAAQQGLTPEAVQDHGTHVAGTAACNPRTPASVDGAKIPYAPSGVAPRALLGNYNVFPGDIDNARSEDILDALQAAAEDGMQVLNMSLGGSASGNQDLLTTAVDNLDRANIVVAVAGGNEGPGHFTIGSPGSAERALTAGASSVGHYTGVPVYAGTAATGTPVSVTATGDFAIPTTPLTGTLVPAGGTSALAFGDGCEAGDFTASTTGAIALVARGTCSFGTKVATAEKAGAVGTIVVNNVPGDPVAMAADAAAPATIPAVMAPYADATELAGLAGGPVTIGVTPAYVDSGNDDIMGDFSSQGPTDVSYRVKPDVTAPGVNILSSLPQSFCDPLPAEGCWGFMQGTSMATPHLAGSAAVVRQAHPGWSAAQVRSALVNTSATGVLKQSTAVTALETDPLVTGSGLEDLDAAVGARLALSSVSTSFGAVPSGSGQALTRTLTVTNLTAAPVTTPVSVTGDPAFRVSASTLTVPAGGSARLTLTYAPGKATTTGDRSATLRLGSVAHSVLYAFAR</sequence>
<evidence type="ECO:0000256" key="6">
    <source>
        <dbReference type="ARBA" id="ARBA00022825"/>
    </source>
</evidence>
<keyword evidence="2" id="KW-0964">Secreted</keyword>
<dbReference type="AlphaFoldDB" id="A0A3N2D0I5"/>
<evidence type="ECO:0000259" key="11">
    <source>
        <dbReference type="Pfam" id="PF00082"/>
    </source>
</evidence>
<dbReference type="InterPro" id="IPR003137">
    <property type="entry name" value="PA_domain"/>
</dbReference>
<dbReference type="InterPro" id="IPR023827">
    <property type="entry name" value="Peptidase_S8_Asp-AS"/>
</dbReference>
<evidence type="ECO:0000313" key="13">
    <source>
        <dbReference type="EMBL" id="ROR92964.1"/>
    </source>
</evidence>
<dbReference type="InterPro" id="IPR013783">
    <property type="entry name" value="Ig-like_fold"/>
</dbReference>
<feature type="active site" description="Charge relay system" evidence="7 8">
    <location>
        <position position="583"/>
    </location>
</feature>
<keyword evidence="4 10" id="KW-0732">Signal</keyword>
<evidence type="ECO:0000256" key="7">
    <source>
        <dbReference type="PIRSR" id="PIRSR615500-1"/>
    </source>
</evidence>
<dbReference type="GO" id="GO:0004252">
    <property type="term" value="F:serine-type endopeptidase activity"/>
    <property type="evidence" value="ECO:0007669"/>
    <property type="project" value="UniProtKB-UniRule"/>
</dbReference>
<dbReference type="SUPFAM" id="SSF52025">
    <property type="entry name" value="PA domain"/>
    <property type="match status" value="1"/>
</dbReference>
<feature type="signal peptide" evidence="10">
    <location>
        <begin position="1"/>
        <end position="35"/>
    </location>
</feature>
<evidence type="ECO:0000313" key="14">
    <source>
        <dbReference type="Proteomes" id="UP000281738"/>
    </source>
</evidence>
<dbReference type="InterPro" id="IPR046450">
    <property type="entry name" value="PA_dom_sf"/>
</dbReference>
<evidence type="ECO:0000256" key="3">
    <source>
        <dbReference type="ARBA" id="ARBA00022670"/>
    </source>
</evidence>
<evidence type="ECO:0000256" key="2">
    <source>
        <dbReference type="ARBA" id="ARBA00022525"/>
    </source>
</evidence>
<dbReference type="PANTHER" id="PTHR10795">
    <property type="entry name" value="PROPROTEIN CONVERTASE SUBTILISIN/KEXIN"/>
    <property type="match status" value="1"/>
</dbReference>
<feature type="active site" description="Charge relay system" evidence="7 8">
    <location>
        <position position="197"/>
    </location>
</feature>
<feature type="region of interest" description="Disordered" evidence="9">
    <location>
        <begin position="31"/>
        <end position="61"/>
    </location>
</feature>
<proteinExistence type="inferred from homology"/>
<feature type="domain" description="PA" evidence="12">
    <location>
        <begin position="415"/>
        <end position="507"/>
    </location>
</feature>
<dbReference type="PROSITE" id="PS00136">
    <property type="entry name" value="SUBTILASE_ASP"/>
    <property type="match status" value="1"/>
</dbReference>
<dbReference type="Proteomes" id="UP000281738">
    <property type="component" value="Unassembled WGS sequence"/>
</dbReference>
<dbReference type="Gene3D" id="2.60.40.10">
    <property type="entry name" value="Immunoglobulins"/>
    <property type="match status" value="1"/>
</dbReference>
<comment type="similarity">
    <text evidence="1 8">Belongs to the peptidase S8 family.</text>
</comment>
<feature type="active site" description="Charge relay system" evidence="7 8">
    <location>
        <position position="251"/>
    </location>
</feature>